<evidence type="ECO:0000256" key="2">
    <source>
        <dbReference type="PROSITE-ProRule" id="PRU00035"/>
    </source>
</evidence>
<gene>
    <name evidence="4" type="ORF">TVAG_083400</name>
</gene>
<feature type="domain" description="Bromo" evidence="3">
    <location>
        <begin position="1"/>
        <end position="73"/>
    </location>
</feature>
<accession>A2DM67</accession>
<reference evidence="4" key="2">
    <citation type="journal article" date="2007" name="Science">
        <title>Draft genome sequence of the sexually transmitted pathogen Trichomonas vaginalis.</title>
        <authorList>
            <person name="Carlton J.M."/>
            <person name="Hirt R.P."/>
            <person name="Silva J.C."/>
            <person name="Delcher A.L."/>
            <person name="Schatz M."/>
            <person name="Zhao Q."/>
            <person name="Wortman J.R."/>
            <person name="Bidwell S.L."/>
            <person name="Alsmark U.C.M."/>
            <person name="Besteiro S."/>
            <person name="Sicheritz-Ponten T."/>
            <person name="Noel C.J."/>
            <person name="Dacks J.B."/>
            <person name="Foster P.G."/>
            <person name="Simillion C."/>
            <person name="Van de Peer Y."/>
            <person name="Miranda-Saavedra D."/>
            <person name="Barton G.J."/>
            <person name="Westrop G.D."/>
            <person name="Mueller S."/>
            <person name="Dessi D."/>
            <person name="Fiori P.L."/>
            <person name="Ren Q."/>
            <person name="Paulsen I."/>
            <person name="Zhang H."/>
            <person name="Bastida-Corcuera F.D."/>
            <person name="Simoes-Barbosa A."/>
            <person name="Brown M.T."/>
            <person name="Hayes R.D."/>
            <person name="Mukherjee M."/>
            <person name="Okumura C.Y."/>
            <person name="Schneider R."/>
            <person name="Smith A.J."/>
            <person name="Vanacova S."/>
            <person name="Villalvazo M."/>
            <person name="Haas B.J."/>
            <person name="Pertea M."/>
            <person name="Feldblyum T.V."/>
            <person name="Utterback T.R."/>
            <person name="Shu C.L."/>
            <person name="Osoegawa K."/>
            <person name="de Jong P.J."/>
            <person name="Hrdy I."/>
            <person name="Horvathova L."/>
            <person name="Zubacova Z."/>
            <person name="Dolezal P."/>
            <person name="Malik S.B."/>
            <person name="Logsdon J.M. Jr."/>
            <person name="Henze K."/>
            <person name="Gupta A."/>
            <person name="Wang C.C."/>
            <person name="Dunne R.L."/>
            <person name="Upcroft J.A."/>
            <person name="Upcroft P."/>
            <person name="White O."/>
            <person name="Salzberg S.L."/>
            <person name="Tang P."/>
            <person name="Chiu C.-H."/>
            <person name="Lee Y.-S."/>
            <person name="Embley T.M."/>
            <person name="Coombs G.H."/>
            <person name="Mottram J.C."/>
            <person name="Tachezy J."/>
            <person name="Fraser-Liggett C.M."/>
            <person name="Johnson P.J."/>
        </authorList>
    </citation>
    <scope>NUCLEOTIDE SEQUENCE [LARGE SCALE GENOMIC DNA]</scope>
    <source>
        <strain evidence="4">G3</strain>
    </source>
</reference>
<evidence type="ECO:0000259" key="3">
    <source>
        <dbReference type="PROSITE" id="PS50014"/>
    </source>
</evidence>
<keyword evidence="1 2" id="KW-0103">Bromodomain</keyword>
<organism evidence="4 5">
    <name type="scientific">Trichomonas vaginalis (strain ATCC PRA-98 / G3)</name>
    <dbReference type="NCBI Taxonomy" id="412133"/>
    <lineage>
        <taxon>Eukaryota</taxon>
        <taxon>Metamonada</taxon>
        <taxon>Parabasalia</taxon>
        <taxon>Trichomonadida</taxon>
        <taxon>Trichomonadidae</taxon>
        <taxon>Trichomonas</taxon>
    </lineage>
</organism>
<dbReference type="SMART" id="SM00297">
    <property type="entry name" value="BROMO"/>
    <property type="match status" value="1"/>
</dbReference>
<dbReference type="GO" id="GO:0006355">
    <property type="term" value="P:regulation of DNA-templated transcription"/>
    <property type="evidence" value="ECO:0000318"/>
    <property type="project" value="GO_Central"/>
</dbReference>
<keyword evidence="5" id="KW-1185">Reference proteome</keyword>
<reference evidence="4" key="1">
    <citation type="submission" date="2006-10" db="EMBL/GenBank/DDBJ databases">
        <authorList>
            <person name="Amadeo P."/>
            <person name="Zhao Q."/>
            <person name="Wortman J."/>
            <person name="Fraser-Liggett C."/>
            <person name="Carlton J."/>
        </authorList>
    </citation>
    <scope>NUCLEOTIDE SEQUENCE</scope>
    <source>
        <strain evidence="4">G3</strain>
    </source>
</reference>
<dbReference type="GO" id="GO:0005634">
    <property type="term" value="C:nucleus"/>
    <property type="evidence" value="ECO:0000318"/>
    <property type="project" value="GO_Central"/>
</dbReference>
<evidence type="ECO:0000313" key="4">
    <source>
        <dbReference type="EMBL" id="EAY18487.1"/>
    </source>
</evidence>
<dbReference type="PROSITE" id="PS50014">
    <property type="entry name" value="BROMODOMAIN_2"/>
    <property type="match status" value="1"/>
</dbReference>
<dbReference type="AlphaFoldDB" id="A2DM67"/>
<dbReference type="KEGG" id="tva:5463995"/>
<dbReference type="OrthoDB" id="21449at2759"/>
<dbReference type="VEuPathDB" id="TrichDB:TVAGG3_0983940"/>
<evidence type="ECO:0000313" key="5">
    <source>
        <dbReference type="Proteomes" id="UP000001542"/>
    </source>
</evidence>
<dbReference type="GO" id="GO:0000785">
    <property type="term" value="C:chromatin"/>
    <property type="evidence" value="ECO:0000318"/>
    <property type="project" value="GO_Central"/>
</dbReference>
<dbReference type="STRING" id="5722.A2DM67"/>
<dbReference type="InterPro" id="IPR001487">
    <property type="entry name" value="Bromodomain"/>
</dbReference>
<dbReference type="PRINTS" id="PR00503">
    <property type="entry name" value="BROMODOMAIN"/>
</dbReference>
<dbReference type="GO" id="GO:0006338">
    <property type="term" value="P:chromatin remodeling"/>
    <property type="evidence" value="ECO:0000318"/>
    <property type="project" value="GO_Central"/>
</dbReference>
<dbReference type="VEuPathDB" id="TrichDB:TVAG_083400"/>
<dbReference type="Pfam" id="PF00439">
    <property type="entry name" value="Bromodomain"/>
    <property type="match status" value="1"/>
</dbReference>
<sequence length="262" mass="30736">MKRPCAKIFIDPIVPDTESYSNYYSIIDNPMDLNTIYQRIIHNVYQDVDEVTRDINFIVTNSIKFYGSNHCATYLAKHLAYLYEKSIRLHLNCDFNDWHKIFVDQTQNINSMLNKFAETHGLEKRYFDINERKDATVQTNSVEMNIHRPPPNDEIIKSNLFDDYVHSSKEKSKNSDDKKYTKKIKRKIPESKINNFLSALSNLSLSDAKQLVSITISMQPELNIPFPEARIDIDELKDKTILKLIEYTRSRFLQLNLPYPTT</sequence>
<dbReference type="EMBL" id="DS113218">
    <property type="protein sequence ID" value="EAY18487.1"/>
    <property type="molecule type" value="Genomic_DNA"/>
</dbReference>
<evidence type="ECO:0000256" key="1">
    <source>
        <dbReference type="ARBA" id="ARBA00023117"/>
    </source>
</evidence>
<protein>
    <submittedName>
        <fullName evidence="4">Bromodomain containing protein</fullName>
    </submittedName>
</protein>
<dbReference type="RefSeq" id="XP_001579473.1">
    <property type="nucleotide sequence ID" value="XM_001579423.1"/>
</dbReference>
<dbReference type="PANTHER" id="PTHR45926">
    <property type="entry name" value="OSJNBA0053K19.4 PROTEIN"/>
    <property type="match status" value="1"/>
</dbReference>
<dbReference type="Gene3D" id="1.20.920.10">
    <property type="entry name" value="Bromodomain-like"/>
    <property type="match status" value="1"/>
</dbReference>
<dbReference type="SUPFAM" id="SSF47370">
    <property type="entry name" value="Bromodomain"/>
    <property type="match status" value="1"/>
</dbReference>
<dbReference type="SMR" id="A2DM67"/>
<dbReference type="InterPro" id="IPR036427">
    <property type="entry name" value="Bromodomain-like_sf"/>
</dbReference>
<dbReference type="Proteomes" id="UP000001542">
    <property type="component" value="Unassembled WGS sequence"/>
</dbReference>
<dbReference type="InParanoid" id="A2DM67"/>
<name>A2DM67_TRIV3</name>
<proteinExistence type="predicted"/>